<keyword evidence="10" id="KW-1185">Reference proteome</keyword>
<proteinExistence type="inferred from homology"/>
<dbReference type="SUPFAM" id="SSF51445">
    <property type="entry name" value="(Trans)glycosidases"/>
    <property type="match status" value="1"/>
</dbReference>
<evidence type="ECO:0000256" key="4">
    <source>
        <dbReference type="ARBA" id="ARBA00022801"/>
    </source>
</evidence>
<dbReference type="GO" id="GO:0006004">
    <property type="term" value="P:fucose metabolic process"/>
    <property type="evidence" value="ECO:0007669"/>
    <property type="project" value="TreeGrafter"/>
</dbReference>
<dbReference type="Pfam" id="PF00754">
    <property type="entry name" value="F5_F8_type_C"/>
    <property type="match status" value="1"/>
</dbReference>
<feature type="signal peptide" evidence="7">
    <location>
        <begin position="1"/>
        <end position="27"/>
    </location>
</feature>
<keyword evidence="3 7" id="KW-0732">Signal</keyword>
<dbReference type="FunFam" id="3.20.20.80:FF:000052">
    <property type="entry name" value="Putative alpha-L-fucosidase 1"/>
    <property type="match status" value="1"/>
</dbReference>
<dbReference type="EC" id="3.2.1.51" evidence="2"/>
<dbReference type="GO" id="GO:0005764">
    <property type="term" value="C:lysosome"/>
    <property type="evidence" value="ECO:0007669"/>
    <property type="project" value="TreeGrafter"/>
</dbReference>
<dbReference type="InterPro" id="IPR008979">
    <property type="entry name" value="Galactose-bd-like_sf"/>
</dbReference>
<dbReference type="GO" id="GO:0016139">
    <property type="term" value="P:glycoside catabolic process"/>
    <property type="evidence" value="ECO:0007669"/>
    <property type="project" value="TreeGrafter"/>
</dbReference>
<keyword evidence="4" id="KW-0378">Hydrolase</keyword>
<evidence type="ECO:0000256" key="3">
    <source>
        <dbReference type="ARBA" id="ARBA00022729"/>
    </source>
</evidence>
<dbReference type="PANTHER" id="PTHR10030:SF37">
    <property type="entry name" value="ALPHA-L-FUCOSIDASE-RELATED"/>
    <property type="match status" value="1"/>
</dbReference>
<dbReference type="PROSITE" id="PS50022">
    <property type="entry name" value="FA58C_3"/>
    <property type="match status" value="1"/>
</dbReference>
<dbReference type="Proteomes" id="UP001155241">
    <property type="component" value="Unassembled WGS sequence"/>
</dbReference>
<evidence type="ECO:0000256" key="7">
    <source>
        <dbReference type="SAM" id="SignalP"/>
    </source>
</evidence>
<dbReference type="EMBL" id="JAMXLR010000073">
    <property type="protein sequence ID" value="MCO6046455.1"/>
    <property type="molecule type" value="Genomic_DNA"/>
</dbReference>
<dbReference type="SUPFAM" id="SSF49785">
    <property type="entry name" value="Galactose-binding domain-like"/>
    <property type="match status" value="1"/>
</dbReference>
<evidence type="ECO:0000313" key="10">
    <source>
        <dbReference type="Proteomes" id="UP001155241"/>
    </source>
</evidence>
<name>A0A9X2FCL4_9BACT</name>
<evidence type="ECO:0000313" key="9">
    <source>
        <dbReference type="EMBL" id="MCO6046455.1"/>
    </source>
</evidence>
<dbReference type="InterPro" id="IPR017853">
    <property type="entry name" value="GH"/>
</dbReference>
<accession>A0A9X2FCL4</accession>
<dbReference type="Gene3D" id="2.60.120.260">
    <property type="entry name" value="Galactose-binding domain-like"/>
    <property type="match status" value="1"/>
</dbReference>
<comment type="caution">
    <text evidence="9">The sequence shown here is derived from an EMBL/GenBank/DDBJ whole genome shotgun (WGS) entry which is preliminary data.</text>
</comment>
<dbReference type="SMART" id="SM00812">
    <property type="entry name" value="Alpha_L_fucos"/>
    <property type="match status" value="1"/>
</dbReference>
<dbReference type="Gene3D" id="3.20.20.80">
    <property type="entry name" value="Glycosidases"/>
    <property type="match status" value="1"/>
</dbReference>
<sequence>MMNYLRQTIVLAAALFLTCLSCKSTLAAEPAGAPEPYGPTPSERQLKWHDMEFYGFLHFTTNTFTDKEWGYGDESPDVFNPTDFDAEQIVGVAKSAGMKGLILTCKHHDGFCLWPSKYTEHSVRNSTWQDGQGDVVRAISDACKAQGIAFGVYLSPWDRNHAAYGKPEYVEYYRNQLEELLTEYGPVFEFWLDGANGGDGYYGGARETRKIDRSTYYDWDNTIDIVRRLQPEAMIFSDAGPDVRWIGNERGIAGDPCWATYTPHANEGEKKPAPGTTKSREGTTGHADGELWLPGEADVSIRPGWFYHASQDDQVRSPDNLMDLYFVSVGRGASLLLNLPPDRRGQIHENDQASLTEFRKRLDALFDTNLAEQGTLTASNTRGESQDFAAQNLVDGNRDTYWATDDNASEASFTVEFPSAVRLNVVDLREYLPLGQRVRSWAIDRWDDGSWQEFAKGESIGSRRLWRGDDIETTKVRVRLSGPICPAISEFGLYREAKNDAGSE</sequence>
<evidence type="ECO:0000256" key="2">
    <source>
        <dbReference type="ARBA" id="ARBA00012662"/>
    </source>
</evidence>
<feature type="compositionally biased region" description="Basic and acidic residues" evidence="6">
    <location>
        <begin position="266"/>
        <end position="289"/>
    </location>
</feature>
<evidence type="ECO:0000256" key="5">
    <source>
        <dbReference type="ARBA" id="ARBA00023295"/>
    </source>
</evidence>
<dbReference type="GO" id="GO:0004560">
    <property type="term" value="F:alpha-L-fucosidase activity"/>
    <property type="evidence" value="ECO:0007669"/>
    <property type="project" value="InterPro"/>
</dbReference>
<keyword evidence="5" id="KW-0326">Glycosidase</keyword>
<gene>
    <name evidence="9" type="ORF">NG895_21360</name>
</gene>
<reference evidence="9" key="1">
    <citation type="submission" date="2022-06" db="EMBL/GenBank/DDBJ databases">
        <title>Aeoliella straminimaris, a novel planctomycete from sediments.</title>
        <authorList>
            <person name="Vitorino I.R."/>
            <person name="Lage O.M."/>
        </authorList>
    </citation>
    <scope>NUCLEOTIDE SEQUENCE</scope>
    <source>
        <strain evidence="9">ICT_H6.2</strain>
    </source>
</reference>
<dbReference type="RefSeq" id="WP_252854569.1">
    <property type="nucleotide sequence ID" value="NZ_JAMXLR010000073.1"/>
</dbReference>
<protein>
    <recommendedName>
        <fullName evidence="2">alpha-L-fucosidase</fullName>
        <ecNumber evidence="2">3.2.1.51</ecNumber>
    </recommendedName>
</protein>
<feature type="domain" description="F5/8 type C" evidence="8">
    <location>
        <begin position="358"/>
        <end position="484"/>
    </location>
</feature>
<dbReference type="PANTHER" id="PTHR10030">
    <property type="entry name" value="ALPHA-L-FUCOSIDASE"/>
    <property type="match status" value="1"/>
</dbReference>
<dbReference type="Pfam" id="PF01120">
    <property type="entry name" value="Alpha_L_fucos"/>
    <property type="match status" value="1"/>
</dbReference>
<dbReference type="InterPro" id="IPR057739">
    <property type="entry name" value="Glyco_hydro_29_N"/>
</dbReference>
<organism evidence="9 10">
    <name type="scientific">Aeoliella straminimaris</name>
    <dbReference type="NCBI Taxonomy" id="2954799"/>
    <lineage>
        <taxon>Bacteria</taxon>
        <taxon>Pseudomonadati</taxon>
        <taxon>Planctomycetota</taxon>
        <taxon>Planctomycetia</taxon>
        <taxon>Pirellulales</taxon>
        <taxon>Lacipirellulaceae</taxon>
        <taxon>Aeoliella</taxon>
    </lineage>
</organism>
<evidence type="ECO:0000256" key="6">
    <source>
        <dbReference type="SAM" id="MobiDB-lite"/>
    </source>
</evidence>
<dbReference type="InterPro" id="IPR000421">
    <property type="entry name" value="FA58C"/>
</dbReference>
<feature type="chain" id="PRO_5040997132" description="alpha-L-fucosidase" evidence="7">
    <location>
        <begin position="28"/>
        <end position="504"/>
    </location>
</feature>
<dbReference type="AlphaFoldDB" id="A0A9X2FCL4"/>
<feature type="region of interest" description="Disordered" evidence="6">
    <location>
        <begin position="263"/>
        <end position="291"/>
    </location>
</feature>
<dbReference type="InterPro" id="IPR000933">
    <property type="entry name" value="Glyco_hydro_29"/>
</dbReference>
<evidence type="ECO:0000256" key="1">
    <source>
        <dbReference type="ARBA" id="ARBA00007951"/>
    </source>
</evidence>
<comment type="similarity">
    <text evidence="1">Belongs to the glycosyl hydrolase 29 family.</text>
</comment>
<evidence type="ECO:0000259" key="8">
    <source>
        <dbReference type="PROSITE" id="PS50022"/>
    </source>
</evidence>